<evidence type="ECO:0000256" key="1">
    <source>
        <dbReference type="SAM" id="SignalP"/>
    </source>
</evidence>
<keyword evidence="1" id="KW-0732">Signal</keyword>
<organism evidence="2 3">
    <name type="scientific">Paenibacillus lignilyticus</name>
    <dbReference type="NCBI Taxonomy" id="1172615"/>
    <lineage>
        <taxon>Bacteria</taxon>
        <taxon>Bacillati</taxon>
        <taxon>Bacillota</taxon>
        <taxon>Bacilli</taxon>
        <taxon>Bacillales</taxon>
        <taxon>Paenibacillaceae</taxon>
        <taxon>Paenibacillus</taxon>
    </lineage>
</organism>
<reference evidence="2 3" key="1">
    <citation type="submission" date="2021-04" db="EMBL/GenBank/DDBJ databases">
        <title>Paenibacillus sp. DLE-14 whole genome sequence.</title>
        <authorList>
            <person name="Ham Y.J."/>
        </authorList>
    </citation>
    <scope>NUCLEOTIDE SEQUENCE [LARGE SCALE GENOMIC DNA]</scope>
    <source>
        <strain evidence="2 3">DLE-14</strain>
    </source>
</reference>
<protein>
    <submittedName>
        <fullName evidence="2">YjgB family protein</fullName>
    </submittedName>
</protein>
<dbReference type="EMBL" id="JAGKSP010000003">
    <property type="protein sequence ID" value="MBP3963058.1"/>
    <property type="molecule type" value="Genomic_DNA"/>
</dbReference>
<dbReference type="RefSeq" id="WP_210657856.1">
    <property type="nucleotide sequence ID" value="NZ_JAGKSP010000003.1"/>
</dbReference>
<feature type="signal peptide" evidence="1">
    <location>
        <begin position="1"/>
        <end position="25"/>
    </location>
</feature>
<proteinExistence type="predicted"/>
<evidence type="ECO:0000313" key="3">
    <source>
        <dbReference type="Proteomes" id="UP000673394"/>
    </source>
</evidence>
<accession>A0ABS5CD67</accession>
<name>A0ABS5CD67_9BACL</name>
<gene>
    <name evidence="2" type="ORF">I8J30_10140</name>
</gene>
<dbReference type="InterPro" id="IPR025453">
    <property type="entry name" value="DUF4309"/>
</dbReference>
<comment type="caution">
    <text evidence="2">The sequence shown here is derived from an EMBL/GenBank/DDBJ whole genome shotgun (WGS) entry which is preliminary data.</text>
</comment>
<dbReference type="Pfam" id="PF14172">
    <property type="entry name" value="DUF4309"/>
    <property type="match status" value="1"/>
</dbReference>
<dbReference type="Proteomes" id="UP000673394">
    <property type="component" value="Unassembled WGS sequence"/>
</dbReference>
<evidence type="ECO:0000313" key="2">
    <source>
        <dbReference type="EMBL" id="MBP3963058.1"/>
    </source>
</evidence>
<sequence>MYRILRNALAVLLSSLLLITGLTYAAPAHANEASKPARQVSSSDAAMAKKVLNSFYKPALNGRFPGSVNRLKIGVSTRKNVLGLIGQPDKQRTDADGFDLYHAEMGHPGYAVAYKLNKIREIRYFGTNIERETNIGGITKRMLIGAWGAPSGSVKIRNGSLVQQKITYIRGAYKLAFIFNSSTNLDHINLLKR</sequence>
<keyword evidence="3" id="KW-1185">Reference proteome</keyword>
<feature type="chain" id="PRO_5046346923" evidence="1">
    <location>
        <begin position="26"/>
        <end position="193"/>
    </location>
</feature>